<name>A0A2K9PQE7_9FLAO</name>
<protein>
    <recommendedName>
        <fullName evidence="3">DUF3575 domain-containing protein</fullName>
    </recommendedName>
</protein>
<evidence type="ECO:0000313" key="2">
    <source>
        <dbReference type="Proteomes" id="UP000235826"/>
    </source>
</evidence>
<proteinExistence type="predicted"/>
<sequence length="184" mass="21363">MKVTFLSFCFIILSIFSHGQEDNQLTKSTSIGFELDAVPYIFKGYYGSVWVGHNHFRYRAVITKIETPDFILEDGFTNNEINVYAAIVDYFFKPGFEGWWIGPGLEYWDAKIQTNAKLETVEYNNTIFTIGGGYVWKFYKNFYLNPWVAGHFRIAGDKDVIVDQSIFETPLFTPEISLKLGWHF</sequence>
<evidence type="ECO:0008006" key="3">
    <source>
        <dbReference type="Google" id="ProtNLM"/>
    </source>
</evidence>
<dbReference type="Proteomes" id="UP000235826">
    <property type="component" value="Chromosome"/>
</dbReference>
<organism evidence="1 2">
    <name type="scientific">Flavivirga eckloniae</name>
    <dbReference type="NCBI Taxonomy" id="1803846"/>
    <lineage>
        <taxon>Bacteria</taxon>
        <taxon>Pseudomonadati</taxon>
        <taxon>Bacteroidota</taxon>
        <taxon>Flavobacteriia</taxon>
        <taxon>Flavobacteriales</taxon>
        <taxon>Flavobacteriaceae</taxon>
        <taxon>Flavivirga</taxon>
    </lineage>
</organism>
<dbReference type="EMBL" id="CP025791">
    <property type="protein sequence ID" value="AUP79265.1"/>
    <property type="molecule type" value="Genomic_DNA"/>
</dbReference>
<accession>A0A2K9PQE7</accession>
<reference evidence="1 2" key="1">
    <citation type="submission" date="2018-01" db="EMBL/GenBank/DDBJ databases">
        <title>Complete genome sequence of Flavivirga eckloniae ECD14 isolated from seaweed Ecklonia cava.</title>
        <authorList>
            <person name="Lee J.H."/>
            <person name="Baik K.S."/>
            <person name="Seong C.N."/>
        </authorList>
    </citation>
    <scope>NUCLEOTIDE SEQUENCE [LARGE SCALE GENOMIC DNA]</scope>
    <source>
        <strain evidence="1 2">ECD14</strain>
    </source>
</reference>
<evidence type="ECO:0000313" key="1">
    <source>
        <dbReference type="EMBL" id="AUP79265.1"/>
    </source>
</evidence>
<dbReference type="OrthoDB" id="661439at2"/>
<dbReference type="AlphaFoldDB" id="A0A2K9PQE7"/>
<dbReference type="RefSeq" id="WP_102755920.1">
    <property type="nucleotide sequence ID" value="NZ_CP025791.1"/>
</dbReference>
<dbReference type="KEGG" id="fek:C1H87_11345"/>
<gene>
    <name evidence="1" type="ORF">C1H87_11345</name>
</gene>
<keyword evidence="2" id="KW-1185">Reference proteome</keyword>